<keyword evidence="2" id="KW-1185">Reference proteome</keyword>
<organism evidence="1 2">
    <name type="scientific">Protopolystoma xenopodis</name>
    <dbReference type="NCBI Taxonomy" id="117903"/>
    <lineage>
        <taxon>Eukaryota</taxon>
        <taxon>Metazoa</taxon>
        <taxon>Spiralia</taxon>
        <taxon>Lophotrochozoa</taxon>
        <taxon>Platyhelminthes</taxon>
        <taxon>Monogenea</taxon>
        <taxon>Polyopisthocotylea</taxon>
        <taxon>Polystomatidea</taxon>
        <taxon>Polystomatidae</taxon>
        <taxon>Protopolystoma</taxon>
    </lineage>
</organism>
<dbReference type="EMBL" id="CAAALY010264334">
    <property type="protein sequence ID" value="VEL40285.1"/>
    <property type="molecule type" value="Genomic_DNA"/>
</dbReference>
<dbReference type="Proteomes" id="UP000784294">
    <property type="component" value="Unassembled WGS sequence"/>
</dbReference>
<evidence type="ECO:0000313" key="2">
    <source>
        <dbReference type="Proteomes" id="UP000784294"/>
    </source>
</evidence>
<name>A0A3S5CV03_9PLAT</name>
<gene>
    <name evidence="1" type="ORF">PXEA_LOCUS33725</name>
</gene>
<dbReference type="AlphaFoldDB" id="A0A3S5CV03"/>
<sequence>MQYALTDVKRKAVAIASTFGQELVELRSITENESVNYKDFTLECTDDLSNLSKFMEHLSPNWLNLMYKTKLAIQIKIEAICDFKSSH</sequence>
<comment type="caution">
    <text evidence="1">The sequence shown here is derived from an EMBL/GenBank/DDBJ whole genome shotgun (WGS) entry which is preliminary data.</text>
</comment>
<accession>A0A3S5CV03</accession>
<proteinExistence type="predicted"/>
<protein>
    <submittedName>
        <fullName evidence="1">Uncharacterized protein</fullName>
    </submittedName>
</protein>
<reference evidence="1" key="1">
    <citation type="submission" date="2018-11" db="EMBL/GenBank/DDBJ databases">
        <authorList>
            <consortium name="Pathogen Informatics"/>
        </authorList>
    </citation>
    <scope>NUCLEOTIDE SEQUENCE</scope>
</reference>
<evidence type="ECO:0000313" key="1">
    <source>
        <dbReference type="EMBL" id="VEL40285.1"/>
    </source>
</evidence>